<evidence type="ECO:0000313" key="4">
    <source>
        <dbReference type="EMBL" id="CAG8789528.1"/>
    </source>
</evidence>
<dbReference type="InterPro" id="IPR011009">
    <property type="entry name" value="Kinase-like_dom_sf"/>
</dbReference>
<keyword evidence="1" id="KW-0547">Nucleotide-binding</keyword>
<reference evidence="4" key="1">
    <citation type="submission" date="2021-06" db="EMBL/GenBank/DDBJ databases">
        <authorList>
            <person name="Kallberg Y."/>
            <person name="Tangrot J."/>
            <person name="Rosling A."/>
        </authorList>
    </citation>
    <scope>NUCLEOTIDE SEQUENCE</scope>
    <source>
        <strain evidence="4">MA453B</strain>
    </source>
</reference>
<evidence type="ECO:0000256" key="1">
    <source>
        <dbReference type="ARBA" id="ARBA00022741"/>
    </source>
</evidence>
<dbReference type="Gene3D" id="1.10.510.10">
    <property type="entry name" value="Transferase(Phosphotransferase) domain 1"/>
    <property type="match status" value="1"/>
</dbReference>
<feature type="non-terminal residue" evidence="4">
    <location>
        <position position="336"/>
    </location>
</feature>
<protein>
    <submittedName>
        <fullName evidence="4">25583_t:CDS:1</fullName>
    </submittedName>
</protein>
<dbReference type="OrthoDB" id="2410007at2759"/>
<dbReference type="PROSITE" id="PS50011">
    <property type="entry name" value="PROTEIN_KINASE_DOM"/>
    <property type="match status" value="1"/>
</dbReference>
<proteinExistence type="predicted"/>
<dbReference type="SUPFAM" id="SSF56112">
    <property type="entry name" value="Protein kinase-like (PK-like)"/>
    <property type="match status" value="1"/>
</dbReference>
<evidence type="ECO:0000313" key="5">
    <source>
        <dbReference type="Proteomes" id="UP000789405"/>
    </source>
</evidence>
<organism evidence="4 5">
    <name type="scientific">Dentiscutata erythropus</name>
    <dbReference type="NCBI Taxonomy" id="1348616"/>
    <lineage>
        <taxon>Eukaryota</taxon>
        <taxon>Fungi</taxon>
        <taxon>Fungi incertae sedis</taxon>
        <taxon>Mucoromycota</taxon>
        <taxon>Glomeromycotina</taxon>
        <taxon>Glomeromycetes</taxon>
        <taxon>Diversisporales</taxon>
        <taxon>Gigasporaceae</taxon>
        <taxon>Dentiscutata</taxon>
    </lineage>
</organism>
<dbReference type="GO" id="GO:0004672">
    <property type="term" value="F:protein kinase activity"/>
    <property type="evidence" value="ECO:0007669"/>
    <property type="project" value="InterPro"/>
</dbReference>
<dbReference type="AlphaFoldDB" id="A0A9N9JNT1"/>
<sequence length="336" mass="37660">VKFTGQKLGKGSAGEVELGEYEGKKKNKNLRSENITEFYGVARSPNDKTYLVTKFAEKGTLRDYFEKNEPGWSIKVKMTVDIANGLLECHKYDIVHSDLKSEYILVDFSEQALAELDLGEKAGGKQRHRTAYLPLGLNAQLNDTDIYYLVLGDSFARGVFKHKGNKTPHSYSYADALYERLKETNPNLVLKKFARGGQTTGTLISDQLKRATKFMKRNSGLTKLVTITIGTNEFAGCTSKCDNRLNKIVYNLNNKIIPILKKAGGEGVQYWATTYHNIRLNSNALDDSLIKVYNDNGVKVVDMRNIITNETACSYTYSCDYHDKHPNVNGSHAIAN</sequence>
<dbReference type="Pfam" id="PF00069">
    <property type="entry name" value="Pkinase"/>
    <property type="match status" value="1"/>
</dbReference>
<dbReference type="InterPro" id="IPR051681">
    <property type="entry name" value="Ser/Thr_Kinases-Pseudokinases"/>
</dbReference>
<accession>A0A9N9JNT1</accession>
<evidence type="ECO:0000256" key="2">
    <source>
        <dbReference type="ARBA" id="ARBA00022840"/>
    </source>
</evidence>
<dbReference type="InterPro" id="IPR013830">
    <property type="entry name" value="SGNH_hydro"/>
</dbReference>
<dbReference type="GO" id="GO:0097527">
    <property type="term" value="P:necroptotic signaling pathway"/>
    <property type="evidence" value="ECO:0007669"/>
    <property type="project" value="TreeGrafter"/>
</dbReference>
<feature type="non-terminal residue" evidence="4">
    <location>
        <position position="1"/>
    </location>
</feature>
<dbReference type="SMART" id="SM00220">
    <property type="entry name" value="S_TKc"/>
    <property type="match status" value="1"/>
</dbReference>
<dbReference type="EMBL" id="CAJVPY010026297">
    <property type="protein sequence ID" value="CAG8789528.1"/>
    <property type="molecule type" value="Genomic_DNA"/>
</dbReference>
<comment type="caution">
    <text evidence="4">The sequence shown here is derived from an EMBL/GenBank/DDBJ whole genome shotgun (WGS) entry which is preliminary data.</text>
</comment>
<dbReference type="Gene3D" id="3.40.50.1110">
    <property type="entry name" value="SGNH hydrolase"/>
    <property type="match status" value="1"/>
</dbReference>
<dbReference type="Pfam" id="PF13472">
    <property type="entry name" value="Lipase_GDSL_2"/>
    <property type="match status" value="1"/>
</dbReference>
<keyword evidence="2" id="KW-0067">ATP-binding</keyword>
<feature type="domain" description="Protein kinase" evidence="3">
    <location>
        <begin position="1"/>
        <end position="328"/>
    </location>
</feature>
<gene>
    <name evidence="4" type="ORF">DERYTH_LOCUS21122</name>
</gene>
<dbReference type="Proteomes" id="UP000789405">
    <property type="component" value="Unassembled WGS sequence"/>
</dbReference>
<dbReference type="CDD" id="cd00229">
    <property type="entry name" value="SGNH_hydrolase"/>
    <property type="match status" value="1"/>
</dbReference>
<dbReference type="PANTHER" id="PTHR44329:SF298">
    <property type="entry name" value="MIXED LINEAGE KINASE DOMAIN-LIKE PROTEIN"/>
    <property type="match status" value="1"/>
</dbReference>
<dbReference type="PANTHER" id="PTHR44329">
    <property type="entry name" value="SERINE/THREONINE-PROTEIN KINASE TNNI3K-RELATED"/>
    <property type="match status" value="1"/>
</dbReference>
<dbReference type="GO" id="GO:0005524">
    <property type="term" value="F:ATP binding"/>
    <property type="evidence" value="ECO:0007669"/>
    <property type="project" value="UniProtKB-KW"/>
</dbReference>
<name>A0A9N9JNT1_9GLOM</name>
<dbReference type="InterPro" id="IPR000719">
    <property type="entry name" value="Prot_kinase_dom"/>
</dbReference>
<keyword evidence="5" id="KW-1185">Reference proteome</keyword>
<evidence type="ECO:0000259" key="3">
    <source>
        <dbReference type="PROSITE" id="PS50011"/>
    </source>
</evidence>
<dbReference type="InterPro" id="IPR036514">
    <property type="entry name" value="SGNH_hydro_sf"/>
</dbReference>
<dbReference type="SUPFAM" id="SSF52266">
    <property type="entry name" value="SGNH hydrolase"/>
    <property type="match status" value="1"/>
</dbReference>